<evidence type="ECO:0000256" key="6">
    <source>
        <dbReference type="SAM" id="MobiDB-lite"/>
    </source>
</evidence>
<evidence type="ECO:0000259" key="9">
    <source>
        <dbReference type="PROSITE" id="PS51253"/>
    </source>
</evidence>
<keyword evidence="4" id="KW-0479">Metal-binding</keyword>
<feature type="domain" description="Homeobox" evidence="7">
    <location>
        <begin position="207"/>
        <end position="270"/>
    </location>
</feature>
<keyword evidence="2 5" id="KW-0371">Homeobox</keyword>
<dbReference type="Pfam" id="PF05920">
    <property type="entry name" value="Homeobox_KN"/>
    <property type="match status" value="1"/>
</dbReference>
<keyword evidence="4" id="KW-0862">Zinc</keyword>
<evidence type="ECO:0000259" key="8">
    <source>
        <dbReference type="PROSITE" id="PS50157"/>
    </source>
</evidence>
<feature type="region of interest" description="Disordered" evidence="6">
    <location>
        <begin position="867"/>
        <end position="913"/>
    </location>
</feature>
<protein>
    <recommendedName>
        <fullName evidence="12">C2H2 type zinc finger containing protein</fullName>
    </recommendedName>
</protein>
<feature type="compositionally biased region" description="Polar residues" evidence="6">
    <location>
        <begin position="246"/>
        <end position="260"/>
    </location>
</feature>
<feature type="domain" description="C2H2-type" evidence="8">
    <location>
        <begin position="424"/>
        <end position="452"/>
    </location>
</feature>
<feature type="compositionally biased region" description="Basic and acidic residues" evidence="6">
    <location>
        <begin position="236"/>
        <end position="245"/>
    </location>
</feature>
<dbReference type="SMART" id="SM00389">
    <property type="entry name" value="HOX"/>
    <property type="match status" value="1"/>
</dbReference>
<dbReference type="Proteomes" id="UP001251528">
    <property type="component" value="Unassembled WGS sequence"/>
</dbReference>
<feature type="domain" description="HTH CENPB-type" evidence="9">
    <location>
        <begin position="800"/>
        <end position="874"/>
    </location>
</feature>
<evidence type="ECO:0000256" key="3">
    <source>
        <dbReference type="ARBA" id="ARBA00023242"/>
    </source>
</evidence>
<dbReference type="InterPro" id="IPR006600">
    <property type="entry name" value="HTH_CenpB_DNA-bd_dom"/>
</dbReference>
<evidence type="ECO:0000313" key="10">
    <source>
        <dbReference type="EMBL" id="KAK2591620.1"/>
    </source>
</evidence>
<evidence type="ECO:0008006" key="12">
    <source>
        <dbReference type="Google" id="ProtNLM"/>
    </source>
</evidence>
<dbReference type="PROSITE" id="PS00028">
    <property type="entry name" value="ZINC_FINGER_C2H2_1"/>
    <property type="match status" value="1"/>
</dbReference>
<dbReference type="GO" id="GO:0003677">
    <property type="term" value="F:DNA binding"/>
    <property type="evidence" value="ECO:0007669"/>
    <property type="project" value="UniProtKB-UniRule"/>
</dbReference>
<keyword evidence="3 5" id="KW-0539">Nucleus</keyword>
<dbReference type="PROSITE" id="PS50071">
    <property type="entry name" value="HOMEOBOX_2"/>
    <property type="match status" value="1"/>
</dbReference>
<feature type="region of interest" description="Disordered" evidence="6">
    <location>
        <begin position="231"/>
        <end position="291"/>
    </location>
</feature>
<dbReference type="PROSITE" id="PS50157">
    <property type="entry name" value="ZINC_FINGER_C2H2_2"/>
    <property type="match status" value="1"/>
</dbReference>
<comment type="subcellular location">
    <subcellularLocation>
        <location evidence="5">Nucleus</location>
    </subcellularLocation>
</comment>
<reference evidence="10" key="1">
    <citation type="submission" date="2023-06" db="EMBL/GenBank/DDBJ databases">
        <title>Conoideocrella luteorostrata (Hypocreales: Clavicipitaceae), a potential biocontrol fungus for elongate hemlock scale in United States Christmas tree production areas.</title>
        <authorList>
            <person name="Barrett H."/>
            <person name="Lovett B."/>
            <person name="Macias A.M."/>
            <person name="Stajich J.E."/>
            <person name="Kasson M.T."/>
        </authorList>
    </citation>
    <scope>NUCLEOTIDE SEQUENCE</scope>
    <source>
        <strain evidence="10">ARSEF 14590</strain>
    </source>
</reference>
<dbReference type="Gene3D" id="1.10.10.60">
    <property type="entry name" value="Homeodomain-like"/>
    <property type="match status" value="1"/>
</dbReference>
<dbReference type="InterPro" id="IPR013087">
    <property type="entry name" value="Znf_C2H2_type"/>
</dbReference>
<gene>
    <name evidence="10" type="ORF">QQS21_010689</name>
</gene>
<dbReference type="CDD" id="cd00086">
    <property type="entry name" value="homeodomain"/>
    <property type="match status" value="1"/>
</dbReference>
<dbReference type="GO" id="GO:0006355">
    <property type="term" value="P:regulation of DNA-templated transcription"/>
    <property type="evidence" value="ECO:0007669"/>
    <property type="project" value="InterPro"/>
</dbReference>
<keyword evidence="4" id="KW-0863">Zinc-finger</keyword>
<dbReference type="SUPFAM" id="SSF46689">
    <property type="entry name" value="Homeodomain-like"/>
    <property type="match status" value="2"/>
</dbReference>
<dbReference type="SMART" id="SM00355">
    <property type="entry name" value="ZnF_C2H2"/>
    <property type="match status" value="2"/>
</dbReference>
<accession>A0AAJ0CEI5</accession>
<dbReference type="InterPro" id="IPR008422">
    <property type="entry name" value="KN_HD"/>
</dbReference>
<proteinExistence type="predicted"/>
<feature type="compositionally biased region" description="Basic residues" evidence="6">
    <location>
        <begin position="396"/>
        <end position="406"/>
    </location>
</feature>
<comment type="caution">
    <text evidence="10">The sequence shown here is derived from an EMBL/GenBank/DDBJ whole genome shotgun (WGS) entry which is preliminary data.</text>
</comment>
<dbReference type="InterPro" id="IPR001356">
    <property type="entry name" value="HD"/>
</dbReference>
<evidence type="ECO:0000256" key="4">
    <source>
        <dbReference type="PROSITE-ProRule" id="PRU00042"/>
    </source>
</evidence>
<dbReference type="InterPro" id="IPR050224">
    <property type="entry name" value="TALE_homeobox"/>
</dbReference>
<feature type="compositionally biased region" description="Polar residues" evidence="6">
    <location>
        <begin position="891"/>
        <end position="913"/>
    </location>
</feature>
<feature type="compositionally biased region" description="Polar residues" evidence="6">
    <location>
        <begin position="870"/>
        <end position="884"/>
    </location>
</feature>
<dbReference type="InterPro" id="IPR009057">
    <property type="entry name" value="Homeodomain-like_sf"/>
</dbReference>
<dbReference type="Pfam" id="PF03221">
    <property type="entry name" value="HTH_Tnp_Tc5"/>
    <property type="match status" value="1"/>
</dbReference>
<feature type="compositionally biased region" description="Low complexity" evidence="6">
    <location>
        <begin position="358"/>
        <end position="372"/>
    </location>
</feature>
<name>A0AAJ0CEI5_9HYPO</name>
<keyword evidence="11" id="KW-1185">Reference proteome</keyword>
<dbReference type="AlphaFoldDB" id="A0AAJ0CEI5"/>
<evidence type="ECO:0000259" key="7">
    <source>
        <dbReference type="PROSITE" id="PS50071"/>
    </source>
</evidence>
<feature type="region of interest" description="Disordered" evidence="6">
    <location>
        <begin position="1200"/>
        <end position="1221"/>
    </location>
</feature>
<dbReference type="GO" id="GO:0008270">
    <property type="term" value="F:zinc ion binding"/>
    <property type="evidence" value="ECO:0007669"/>
    <property type="project" value="UniProtKB-KW"/>
</dbReference>
<organism evidence="10 11">
    <name type="scientific">Conoideocrella luteorostrata</name>
    <dbReference type="NCBI Taxonomy" id="1105319"/>
    <lineage>
        <taxon>Eukaryota</taxon>
        <taxon>Fungi</taxon>
        <taxon>Dikarya</taxon>
        <taxon>Ascomycota</taxon>
        <taxon>Pezizomycotina</taxon>
        <taxon>Sordariomycetes</taxon>
        <taxon>Hypocreomycetidae</taxon>
        <taxon>Hypocreales</taxon>
        <taxon>Clavicipitaceae</taxon>
        <taxon>Conoideocrella</taxon>
    </lineage>
</organism>
<evidence type="ECO:0000256" key="5">
    <source>
        <dbReference type="PROSITE-ProRule" id="PRU00108"/>
    </source>
</evidence>
<evidence type="ECO:0000256" key="1">
    <source>
        <dbReference type="ARBA" id="ARBA00023125"/>
    </source>
</evidence>
<dbReference type="EMBL" id="JASWJB010000321">
    <property type="protein sequence ID" value="KAK2591620.1"/>
    <property type="molecule type" value="Genomic_DNA"/>
</dbReference>
<feature type="DNA-binding region" description="Homeobox" evidence="5">
    <location>
        <begin position="209"/>
        <end position="271"/>
    </location>
</feature>
<feature type="region of interest" description="Disordered" evidence="6">
    <location>
        <begin position="354"/>
        <end position="417"/>
    </location>
</feature>
<sequence length="1221" mass="135510">MAAINDMDEFVNWDKAGASVGTEDFSQEIALAGMESSLDAENIGLVLSNVTEDDFSFQALEHFAHNTTPPGDSLGLGDLDLPMDDTPALDFAEHMANPCMNCALCGFSCKKIKEGRYKGYCTSCVALRVQCSLGGAMTDAIDVEPATTVFPANPWPIMGDHPNPISNQELFSDATQPASLPSSALDFFNRSATPAQETANNAAARQAAPPKIGARFSRESVRILKNWLSTHNRHPYPSDEEKEALQRQTGLNKTQITNWLANARRRGKVQPPRSTSPHVGNWAGSIDIPKRRGTPALEAMNPLQRWEHSPPENEPASVTAIARAVTASSSSALSSGLNSPYSFNYTDDGSSRSLCNQSSTSSLGTSHSSNGSKNSAYSHGSRNSWGSFGSAPFNSRGRRRRRRRTVPKQGNDGASSLATPLKTFQCTFCTETFRTKHDWQRHEKSLHLSLERWVCAPNGPRAANPDTGVLCCVFCGVENPDDAHVESHNHSACQERTLEERTFYRKDHLNQHLRLVHNVKFMDWAMKQWKVAIPEIRSRCGFCGIVMDTWTIRVDHLAEHFKTGYSMADWKGDWGFDVPVLDMIENSIPPYLIHHERVSPLPYVASHSPPETPRNAYDLIKLELAYFGANHWEQHLSAPSDNDLRLEGCRIIFASELLSLQGIATQNSWLRDLIMSDDSIAQKARFGPLRGAAESRLATLKINGKDNLFEECPMEQRLQAFVEAKKLLGLTTMDDELQEEACKIVGRVEEVCTHPSETIANWLLRLVTSSTGWLAPFRRRAHLPRSEDVQHETVRSKDPNLIDSTIHSYSRLECELADYLLQQRAKGTEPTDEDLQRQARIIIYEFDDGWNQTAADNVQWLQAFKARHPQQGSPMNHDTTTATESGHGEATTHSTGQTSSHYKSPASTEKSPTQAIHNDFQNLLPEGGGAPHTRARPFFLNDANCYRRLAKELRRWVMSAMSPNNPNRHVPSDEELQYQARWILYDDDDPWNQTAADNAEWLQRFKRDAGIVKDAGPGLPRGYAWSLAQGGSGFAPPYAYPKGKVEPFVEDVQVNMRDGSKSFVAGHDAANHFLETLFSSKDSHPAKVFCSRELETGLVEFVQKSIGNAGRFPTDAELQDRAKEIVKSAVTAADDPVLLEKFKAWMKEKMPYSGGMNGSAGAGEPSLLPANMEANITDAELGDILQDMDFDFGVDTIETGVQEQNEESGGVSLLDEPSIYE</sequence>
<evidence type="ECO:0000256" key="2">
    <source>
        <dbReference type="ARBA" id="ARBA00023155"/>
    </source>
</evidence>
<evidence type="ECO:0000313" key="11">
    <source>
        <dbReference type="Proteomes" id="UP001251528"/>
    </source>
</evidence>
<dbReference type="PROSITE" id="PS51253">
    <property type="entry name" value="HTH_CENPB"/>
    <property type="match status" value="1"/>
</dbReference>
<dbReference type="GO" id="GO:0005634">
    <property type="term" value="C:nucleus"/>
    <property type="evidence" value="ECO:0007669"/>
    <property type="project" value="UniProtKB-SubCell"/>
</dbReference>
<dbReference type="PANTHER" id="PTHR11850">
    <property type="entry name" value="HOMEOBOX PROTEIN TRANSCRIPTION FACTORS"/>
    <property type="match status" value="1"/>
</dbReference>
<keyword evidence="1 5" id="KW-0238">DNA-binding</keyword>
<feature type="compositionally biased region" description="Polar residues" evidence="6">
    <location>
        <begin position="373"/>
        <end position="387"/>
    </location>
</feature>